<protein>
    <submittedName>
        <fullName evidence="1">Uncharacterized protein</fullName>
    </submittedName>
</protein>
<accession>A0A1D3L283</accession>
<dbReference type="RefSeq" id="WP_071906786.1">
    <property type="nucleotide sequence ID" value="NZ_LT607756.1"/>
</dbReference>
<proteinExistence type="predicted"/>
<name>A0A1D3L283_9EURY</name>
<sequence length="158" mass="17603">MLEEIEPHPKFKHAMLFIVCLITFLPASAAANGGYNVHVTDNYVKATAKCSCGQSGYYYHTASFENYCPQCHSHGSLKFNPKGTAEGEWTCTHCDADYCAAEGKEKISGSNYYLKHYTAPKIVHAKTVETKVQTPEPEDPKVKIIQTLSLYKDRSFLG</sequence>
<dbReference type="EMBL" id="LT607756">
    <property type="protein sequence ID" value="SCG85653.1"/>
    <property type="molecule type" value="Genomic_DNA"/>
</dbReference>
<dbReference type="OrthoDB" id="71369at2157"/>
<keyword evidence="2" id="KW-1185">Reference proteome</keyword>
<dbReference type="GeneID" id="30411939"/>
<evidence type="ECO:0000313" key="2">
    <source>
        <dbReference type="Proteomes" id="UP000094707"/>
    </source>
</evidence>
<dbReference type="KEGG" id="mcub:MCBB_1094"/>
<reference evidence="1 2" key="1">
    <citation type="submission" date="2016-08" db="EMBL/GenBank/DDBJ databases">
        <authorList>
            <person name="Seilhamer J.J."/>
        </authorList>
    </citation>
    <scope>NUCLEOTIDE SEQUENCE [LARGE SCALE GENOMIC DNA]</scope>
    <source>
        <strain evidence="1">Buetzberg</strain>
    </source>
</reference>
<dbReference type="AlphaFoldDB" id="A0A1D3L283"/>
<gene>
    <name evidence="1" type="ORF">MCBB_1094</name>
</gene>
<evidence type="ECO:0000313" key="1">
    <source>
        <dbReference type="EMBL" id="SCG85653.1"/>
    </source>
</evidence>
<dbReference type="Proteomes" id="UP000094707">
    <property type="component" value="Chromosome I"/>
</dbReference>
<organism evidence="1 2">
    <name type="scientific">Methanobacterium congolense</name>
    <dbReference type="NCBI Taxonomy" id="118062"/>
    <lineage>
        <taxon>Archaea</taxon>
        <taxon>Methanobacteriati</taxon>
        <taxon>Methanobacteriota</taxon>
        <taxon>Methanomada group</taxon>
        <taxon>Methanobacteria</taxon>
        <taxon>Methanobacteriales</taxon>
        <taxon>Methanobacteriaceae</taxon>
        <taxon>Methanobacterium</taxon>
    </lineage>
</organism>